<name>A0AAD5J120_ACENE</name>
<dbReference type="SUPFAM" id="SSF54001">
    <property type="entry name" value="Cysteine proteinases"/>
    <property type="match status" value="1"/>
</dbReference>
<keyword evidence="2" id="KW-0645">Protease</keyword>
<proteinExistence type="inferred from homology"/>
<dbReference type="PANTHER" id="PTHR48449">
    <property type="entry name" value="DUF1985 DOMAIN-CONTAINING PROTEIN"/>
    <property type="match status" value="1"/>
</dbReference>
<organism evidence="7 8">
    <name type="scientific">Acer negundo</name>
    <name type="common">Box elder</name>
    <dbReference type="NCBI Taxonomy" id="4023"/>
    <lineage>
        <taxon>Eukaryota</taxon>
        <taxon>Viridiplantae</taxon>
        <taxon>Streptophyta</taxon>
        <taxon>Embryophyta</taxon>
        <taxon>Tracheophyta</taxon>
        <taxon>Spermatophyta</taxon>
        <taxon>Magnoliopsida</taxon>
        <taxon>eudicotyledons</taxon>
        <taxon>Gunneridae</taxon>
        <taxon>Pentapetalae</taxon>
        <taxon>rosids</taxon>
        <taxon>malvids</taxon>
        <taxon>Sapindales</taxon>
        <taxon>Sapindaceae</taxon>
        <taxon>Hippocastanoideae</taxon>
        <taxon>Acereae</taxon>
        <taxon>Acer</taxon>
    </lineage>
</organism>
<feature type="region of interest" description="Disordered" evidence="5">
    <location>
        <begin position="577"/>
        <end position="637"/>
    </location>
</feature>
<dbReference type="PROSITE" id="PS50600">
    <property type="entry name" value="ULP_PROTEASE"/>
    <property type="match status" value="1"/>
</dbReference>
<feature type="compositionally biased region" description="Polar residues" evidence="5">
    <location>
        <begin position="497"/>
        <end position="514"/>
    </location>
</feature>
<evidence type="ECO:0000259" key="6">
    <source>
        <dbReference type="PROSITE" id="PS50600"/>
    </source>
</evidence>
<protein>
    <recommendedName>
        <fullName evidence="6">Ubiquitin-like protease family profile domain-containing protein</fullName>
    </recommendedName>
</protein>
<keyword evidence="3" id="KW-0378">Hydrolase</keyword>
<accession>A0AAD5J120</accession>
<dbReference type="Pfam" id="PF02902">
    <property type="entry name" value="Peptidase_C48"/>
    <property type="match status" value="1"/>
</dbReference>
<comment type="similarity">
    <text evidence="1">Belongs to the peptidase C48 family.</text>
</comment>
<evidence type="ECO:0000256" key="4">
    <source>
        <dbReference type="SAM" id="Coils"/>
    </source>
</evidence>
<feature type="domain" description="Ubiquitin-like protease family profile" evidence="6">
    <location>
        <begin position="681"/>
        <end position="870"/>
    </location>
</feature>
<feature type="region of interest" description="Disordered" evidence="5">
    <location>
        <begin position="343"/>
        <end position="412"/>
    </location>
</feature>
<dbReference type="Pfam" id="PF09331">
    <property type="entry name" value="DUF1985"/>
    <property type="match status" value="1"/>
</dbReference>
<dbReference type="InterPro" id="IPR015410">
    <property type="entry name" value="DUF1985"/>
</dbReference>
<dbReference type="InterPro" id="IPR038765">
    <property type="entry name" value="Papain-like_cys_pep_sf"/>
</dbReference>
<feature type="compositionally biased region" description="Basic and acidic residues" evidence="5">
    <location>
        <begin position="475"/>
        <end position="486"/>
    </location>
</feature>
<dbReference type="AlphaFoldDB" id="A0AAD5J120"/>
<reference evidence="7" key="2">
    <citation type="submission" date="2023-02" db="EMBL/GenBank/DDBJ databases">
        <authorList>
            <person name="Swenson N.G."/>
            <person name="Wegrzyn J.L."/>
            <person name="Mcevoy S.L."/>
        </authorList>
    </citation>
    <scope>NUCLEOTIDE SEQUENCE</scope>
    <source>
        <strain evidence="7">91603</strain>
        <tissue evidence="7">Leaf</tissue>
    </source>
</reference>
<dbReference type="Proteomes" id="UP001064489">
    <property type="component" value="Chromosome 4"/>
</dbReference>
<feature type="compositionally biased region" description="Basic and acidic residues" evidence="5">
    <location>
        <begin position="615"/>
        <end position="624"/>
    </location>
</feature>
<evidence type="ECO:0000313" key="8">
    <source>
        <dbReference type="Proteomes" id="UP001064489"/>
    </source>
</evidence>
<gene>
    <name evidence="7" type="ORF">LWI28_014593</name>
</gene>
<dbReference type="GO" id="GO:0008234">
    <property type="term" value="F:cysteine-type peptidase activity"/>
    <property type="evidence" value="ECO:0007669"/>
    <property type="project" value="InterPro"/>
</dbReference>
<dbReference type="GO" id="GO:0006508">
    <property type="term" value="P:proteolysis"/>
    <property type="evidence" value="ECO:0007669"/>
    <property type="project" value="UniProtKB-KW"/>
</dbReference>
<feature type="coiled-coil region" evidence="4">
    <location>
        <begin position="414"/>
        <end position="441"/>
    </location>
</feature>
<evidence type="ECO:0000256" key="3">
    <source>
        <dbReference type="ARBA" id="ARBA00022801"/>
    </source>
</evidence>
<dbReference type="EMBL" id="JAJSOW010000101">
    <property type="protein sequence ID" value="KAI9181392.1"/>
    <property type="molecule type" value="Genomic_DNA"/>
</dbReference>
<comment type="caution">
    <text evidence="7">The sequence shown here is derived from an EMBL/GenBank/DDBJ whole genome shotgun (WGS) entry which is preliminary data.</text>
</comment>
<keyword evidence="8" id="KW-1185">Reference proteome</keyword>
<evidence type="ECO:0000256" key="2">
    <source>
        <dbReference type="ARBA" id="ARBA00022670"/>
    </source>
</evidence>
<evidence type="ECO:0000313" key="7">
    <source>
        <dbReference type="EMBL" id="KAI9181392.1"/>
    </source>
</evidence>
<reference evidence="7" key="1">
    <citation type="journal article" date="2022" name="Plant J.">
        <title>Strategies of tolerance reflected in two North American maple genomes.</title>
        <authorList>
            <person name="McEvoy S.L."/>
            <person name="Sezen U.U."/>
            <person name="Trouern-Trend A."/>
            <person name="McMahon S.M."/>
            <person name="Schaberg P.G."/>
            <person name="Yang J."/>
            <person name="Wegrzyn J.L."/>
            <person name="Swenson N.G."/>
        </authorList>
    </citation>
    <scope>NUCLEOTIDE SEQUENCE</scope>
    <source>
        <strain evidence="7">91603</strain>
    </source>
</reference>
<dbReference type="InterPro" id="IPR003653">
    <property type="entry name" value="Peptidase_C48_C"/>
</dbReference>
<sequence length="906" mass="105251">MQMRNPLKDLLKTPAEERYPGKITRHNHFGHLRDIENALNSVPEDLAVEERRRYTESCFGHFLRMQHNMKFSAGIVHRLLIRELHHDGPEDEMRFLLGKHLVRFSKVEFCLITGLKFGQLPDTSTYDVVQNGIHQRYFKGRDEVEFGELRAVVRTGGFAEQYDAVKLCLLYMLNWILMGLDEREKVPLWQFRLIENLDAFDAFPWGAHVYRRSISGFKHALDGRRERFEKRQREKGVEVHKVETYNIYGCTYALLIFAFEVIPDLAIEDCGTRREIELSPRILKWELSQRPRENKLDSIFIERMFVRVKLVPTPVELAERYYEGIEEGVSLYDADADVEHRTTVEPNDTEGPYSRPSDTEYPHSGPNDTYGSDVEGRSRSPVRHRRVRFVFPTEPRPEGHSRRGVGGQPEDRRYTELLDAFRELRDEVQRNEKKRDQQHQELLDLIRGLLGSTAQTPTKGRRSDDSPFDDPSIDDQDRHFSDRDWTGSHQDGADLQSGRQLHPSTHAVSDQQGLGVTPREEVTGGTDDIETAHMEIEQVPHKCSTSLHSFHGDRVPPSYCTHRVYPSRACRRSTILESLHTSTPAGSKRGRSPSIQSRRSVDPHGLDRSPPPLQRQDRIRRPGWQERSPYTDPCRLKRARTMPQPPHVWAPYELIDPDHLAAYQAYKRNSTGELRDVDLQLSVDVLWFHRFQSNFIELEDTHIDSYLKILRKRQRAFPTVYGPRINILDSQFYSWLCNYWDRKMGNGSDRPRTGWSSQKQNWSDEDLTVVRGQLPLGNLPWHNVDSVLIPCNLGRTLWALASIDLTAGNIYLFDPYRQEVNFHNHRRRGDQTYSKTTRAFTFYYVSADRVPQQATGGNCGPHTLKLTKSLAANRDTFDWSENDMTTIREKMAVEVFCNSKDWSSRL</sequence>
<dbReference type="PANTHER" id="PTHR48449:SF1">
    <property type="entry name" value="DUF1985 DOMAIN-CONTAINING PROTEIN"/>
    <property type="match status" value="1"/>
</dbReference>
<evidence type="ECO:0000256" key="1">
    <source>
        <dbReference type="ARBA" id="ARBA00005234"/>
    </source>
</evidence>
<evidence type="ECO:0000256" key="5">
    <source>
        <dbReference type="SAM" id="MobiDB-lite"/>
    </source>
</evidence>
<dbReference type="Gene3D" id="3.40.395.10">
    <property type="entry name" value="Adenoviral Proteinase, Chain A"/>
    <property type="match status" value="1"/>
</dbReference>
<keyword evidence="4" id="KW-0175">Coiled coil</keyword>
<feature type="region of interest" description="Disordered" evidence="5">
    <location>
        <begin position="451"/>
        <end position="524"/>
    </location>
</feature>